<organism evidence="2 3">
    <name type="scientific">Nocardioides immobilis</name>
    <dbReference type="NCBI Taxonomy" id="2049295"/>
    <lineage>
        <taxon>Bacteria</taxon>
        <taxon>Bacillati</taxon>
        <taxon>Actinomycetota</taxon>
        <taxon>Actinomycetes</taxon>
        <taxon>Propionibacteriales</taxon>
        <taxon>Nocardioidaceae</taxon>
        <taxon>Nocardioides</taxon>
    </lineage>
</organism>
<evidence type="ECO:0000313" key="3">
    <source>
        <dbReference type="Proteomes" id="UP000283644"/>
    </source>
</evidence>
<dbReference type="EMBL" id="QXGH01000014">
    <property type="protein sequence ID" value="RHW27221.1"/>
    <property type="molecule type" value="Genomic_DNA"/>
</dbReference>
<dbReference type="InterPro" id="IPR016181">
    <property type="entry name" value="Acyl_CoA_acyltransferase"/>
</dbReference>
<keyword evidence="3" id="KW-1185">Reference proteome</keyword>
<dbReference type="PANTHER" id="PTHR42791">
    <property type="entry name" value="GNAT FAMILY ACETYLTRANSFERASE"/>
    <property type="match status" value="1"/>
</dbReference>
<dbReference type="AlphaFoldDB" id="A0A417Y3T0"/>
<evidence type="ECO:0000313" key="2">
    <source>
        <dbReference type="EMBL" id="RHW27221.1"/>
    </source>
</evidence>
<accession>A0A417Y3T0</accession>
<dbReference type="RefSeq" id="WP_118925317.1">
    <property type="nucleotide sequence ID" value="NZ_QXGH01000014.1"/>
</dbReference>
<feature type="domain" description="N-acetyltransferase" evidence="1">
    <location>
        <begin position="1"/>
        <end position="193"/>
    </location>
</feature>
<comment type="caution">
    <text evidence="2">The sequence shown here is derived from an EMBL/GenBank/DDBJ whole genome shotgun (WGS) entry which is preliminary data.</text>
</comment>
<dbReference type="Gene3D" id="3.40.630.30">
    <property type="match status" value="1"/>
</dbReference>
<keyword evidence="2" id="KW-0808">Transferase</keyword>
<dbReference type="InterPro" id="IPR052523">
    <property type="entry name" value="Trichothecene_AcTrans"/>
</dbReference>
<gene>
    <name evidence="2" type="ORF">D0Z08_11220</name>
</gene>
<dbReference type="OrthoDB" id="9797456at2"/>
<dbReference type="PANTHER" id="PTHR42791:SF1">
    <property type="entry name" value="N-ACETYLTRANSFERASE DOMAIN-CONTAINING PROTEIN"/>
    <property type="match status" value="1"/>
</dbReference>
<dbReference type="PROSITE" id="PS51186">
    <property type="entry name" value="GNAT"/>
    <property type="match status" value="1"/>
</dbReference>
<name>A0A417Y3T0_9ACTN</name>
<proteinExistence type="predicted"/>
<dbReference type="SUPFAM" id="SSF55729">
    <property type="entry name" value="Acyl-CoA N-acyltransferases (Nat)"/>
    <property type="match status" value="1"/>
</dbReference>
<dbReference type="GO" id="GO:0016747">
    <property type="term" value="F:acyltransferase activity, transferring groups other than amino-acyl groups"/>
    <property type="evidence" value="ECO:0007669"/>
    <property type="project" value="InterPro"/>
</dbReference>
<dbReference type="Pfam" id="PF00583">
    <property type="entry name" value="Acetyltransf_1"/>
    <property type="match status" value="1"/>
</dbReference>
<protein>
    <submittedName>
        <fullName evidence="2">GNAT family N-acetyltransferase</fullName>
    </submittedName>
</protein>
<sequence length="197" mass="21381">MLRHALRADLPLVVDTWVEAFESDPFFRWIAPLDQTWREFGTAWLSMIAALCFERGHTFVADEAAIAWVPPDLALVGPDDVEKAVDILTTHAGEQRAAKALGVILEARGHALKEPHWTLQYVGVRRAGQGFGLGAAVAKIGLRVVDTDGLPCALTSTNARNLPFYERLGFTVAAEVELPGGTAALRPMVRPARADAT</sequence>
<evidence type="ECO:0000259" key="1">
    <source>
        <dbReference type="PROSITE" id="PS51186"/>
    </source>
</evidence>
<dbReference type="Proteomes" id="UP000283644">
    <property type="component" value="Unassembled WGS sequence"/>
</dbReference>
<dbReference type="InterPro" id="IPR000182">
    <property type="entry name" value="GNAT_dom"/>
</dbReference>
<reference evidence="2 3" key="1">
    <citation type="submission" date="2018-09" db="EMBL/GenBank/DDBJ databases">
        <title>Genome sequencing of Nocardioides immobilis CCTCC AB 2017083 for comparison to Nocardioides silvaticus.</title>
        <authorList>
            <person name="Li C."/>
            <person name="Wang G."/>
        </authorList>
    </citation>
    <scope>NUCLEOTIDE SEQUENCE [LARGE SCALE GENOMIC DNA]</scope>
    <source>
        <strain evidence="2 3">CCTCC AB 2017083</strain>
    </source>
</reference>